<feature type="signal peptide" evidence="2">
    <location>
        <begin position="1"/>
        <end position="36"/>
    </location>
</feature>
<evidence type="ECO:0000313" key="3">
    <source>
        <dbReference type="EMBL" id="CAH1774932.1"/>
    </source>
</evidence>
<evidence type="ECO:0000256" key="1">
    <source>
        <dbReference type="SAM" id="MobiDB-lite"/>
    </source>
</evidence>
<reference evidence="3" key="1">
    <citation type="submission" date="2022-03" db="EMBL/GenBank/DDBJ databases">
        <authorList>
            <person name="Martin C."/>
        </authorList>
    </citation>
    <scope>NUCLEOTIDE SEQUENCE</scope>
</reference>
<feature type="chain" id="PRO_5036274104" evidence="2">
    <location>
        <begin position="37"/>
        <end position="321"/>
    </location>
</feature>
<comment type="caution">
    <text evidence="3">The sequence shown here is derived from an EMBL/GenBank/DDBJ whole genome shotgun (WGS) entry which is preliminary data.</text>
</comment>
<organism evidence="3 4">
    <name type="scientific">Owenia fusiformis</name>
    <name type="common">Polychaete worm</name>
    <dbReference type="NCBI Taxonomy" id="6347"/>
    <lineage>
        <taxon>Eukaryota</taxon>
        <taxon>Metazoa</taxon>
        <taxon>Spiralia</taxon>
        <taxon>Lophotrochozoa</taxon>
        <taxon>Annelida</taxon>
        <taxon>Polychaeta</taxon>
        <taxon>Sedentaria</taxon>
        <taxon>Canalipalpata</taxon>
        <taxon>Sabellida</taxon>
        <taxon>Oweniida</taxon>
        <taxon>Oweniidae</taxon>
        <taxon>Owenia</taxon>
    </lineage>
</organism>
<keyword evidence="4" id="KW-1185">Reference proteome</keyword>
<gene>
    <name evidence="3" type="ORF">OFUS_LOCUS2299</name>
</gene>
<dbReference type="EMBL" id="CAIIXF020000001">
    <property type="protein sequence ID" value="CAH1774933.1"/>
    <property type="molecule type" value="Genomic_DNA"/>
</dbReference>
<protein>
    <submittedName>
        <fullName evidence="3">Uncharacterized protein</fullName>
    </submittedName>
</protein>
<accession>A0A8S4N282</accession>
<sequence length="321" mass="36310">MYRYFLRTMAVSKNNIRLNLLFIFLDILFSIKGTLSTEAVERDGRSCKTSWSCGLNMCCRDPTGKTLSFDPYGFGVRSWVIPGDELKQGVCSRKLAQKGEICDSNCGCMPGFKCYRPLSFNNCCSEQTCLEADIVDYRRKFERRVWKECLDDPDCPLPGVRDRKTSTFSTLSQKSTDGGVETHSTTTAATTPIRMENAKTSSIGDNGVIQTIINVDGHGNERRDSTNNAILNKERNSFGRRVIGGGGRELPKYDASFFERRNKGIERKGFGDTMVSNKKSFVPEILDYEDNVKLHQSLMKRYYSNRQTNENAYSPKSSYSM</sequence>
<proteinExistence type="predicted"/>
<keyword evidence="2" id="KW-0732">Signal</keyword>
<evidence type="ECO:0000313" key="4">
    <source>
        <dbReference type="Proteomes" id="UP000749559"/>
    </source>
</evidence>
<dbReference type="EMBL" id="CAIIXF020000001">
    <property type="protein sequence ID" value="CAH1774932.1"/>
    <property type="molecule type" value="Genomic_DNA"/>
</dbReference>
<dbReference type="Proteomes" id="UP000749559">
    <property type="component" value="Unassembled WGS sequence"/>
</dbReference>
<feature type="region of interest" description="Disordered" evidence="1">
    <location>
        <begin position="166"/>
        <end position="186"/>
    </location>
</feature>
<evidence type="ECO:0000256" key="2">
    <source>
        <dbReference type="SAM" id="SignalP"/>
    </source>
</evidence>
<dbReference type="AlphaFoldDB" id="A0A8S4N282"/>
<name>A0A8S4N282_OWEFU</name>
<dbReference type="OrthoDB" id="6137666at2759"/>
<feature type="compositionally biased region" description="Polar residues" evidence="1">
    <location>
        <begin position="166"/>
        <end position="176"/>
    </location>
</feature>